<proteinExistence type="predicted"/>
<accession>A0A8S2ZF13</accession>
<evidence type="ECO:0000313" key="1">
    <source>
        <dbReference type="EMBL" id="CAF4628598.1"/>
    </source>
</evidence>
<name>A0A8S2ZF13_9BILA</name>
<comment type="caution">
    <text evidence="1">The sequence shown here is derived from an EMBL/GenBank/DDBJ whole genome shotgun (WGS) entry which is preliminary data.</text>
</comment>
<reference evidence="1" key="1">
    <citation type="submission" date="2021-02" db="EMBL/GenBank/DDBJ databases">
        <authorList>
            <person name="Nowell W R."/>
        </authorList>
    </citation>
    <scope>NUCLEOTIDE SEQUENCE</scope>
</reference>
<evidence type="ECO:0000313" key="2">
    <source>
        <dbReference type="Proteomes" id="UP000681722"/>
    </source>
</evidence>
<gene>
    <name evidence="1" type="ORF">SRO942_LOCUS49777</name>
</gene>
<dbReference type="EMBL" id="CAJOBC010135883">
    <property type="protein sequence ID" value="CAF4628598.1"/>
    <property type="molecule type" value="Genomic_DNA"/>
</dbReference>
<organism evidence="1 2">
    <name type="scientific">Didymodactylos carnosus</name>
    <dbReference type="NCBI Taxonomy" id="1234261"/>
    <lineage>
        <taxon>Eukaryota</taxon>
        <taxon>Metazoa</taxon>
        <taxon>Spiralia</taxon>
        <taxon>Gnathifera</taxon>
        <taxon>Rotifera</taxon>
        <taxon>Eurotatoria</taxon>
        <taxon>Bdelloidea</taxon>
        <taxon>Philodinida</taxon>
        <taxon>Philodinidae</taxon>
        <taxon>Didymodactylos</taxon>
    </lineage>
</organism>
<sequence length="61" mass="7218">MHMSIVNAVQTICGNYTRFQIYCSPDIMCLGWADMYYTPRSWFNDFERLAKHFASLGCFHE</sequence>
<dbReference type="AlphaFoldDB" id="A0A8S2ZF13"/>
<protein>
    <submittedName>
        <fullName evidence="1">Uncharacterized protein</fullName>
    </submittedName>
</protein>
<feature type="non-terminal residue" evidence="1">
    <location>
        <position position="61"/>
    </location>
</feature>
<dbReference type="Proteomes" id="UP000681722">
    <property type="component" value="Unassembled WGS sequence"/>
</dbReference>
<dbReference type="OrthoDB" id="408493at2759"/>